<evidence type="ECO:0000313" key="2">
    <source>
        <dbReference type="Proteomes" id="UP000020103"/>
    </source>
</evidence>
<dbReference type="Proteomes" id="UP000020103">
    <property type="component" value="Unassembled WGS sequence"/>
</dbReference>
<protein>
    <submittedName>
        <fullName evidence="1">PAC2 family protein</fullName>
    </submittedName>
</protein>
<name>A0A829PX89_9MYCO</name>
<dbReference type="InterPro" id="IPR019151">
    <property type="entry name" value="Proteasome_assmbl_chaperone_2"/>
</dbReference>
<gene>
    <name evidence="1" type="ORF">I543_2247</name>
</gene>
<dbReference type="Pfam" id="PF09754">
    <property type="entry name" value="PAC2"/>
    <property type="match status" value="1"/>
</dbReference>
<comment type="caution">
    <text evidence="1">The sequence shown here is derived from an EMBL/GenBank/DDBJ whole genome shotgun (WGS) entry which is preliminary data.</text>
</comment>
<dbReference type="EMBL" id="JAOF01000001">
    <property type="protein sequence ID" value="EUA44928.1"/>
    <property type="molecule type" value="Genomic_DNA"/>
</dbReference>
<dbReference type="AlphaFoldDB" id="A0A829PX89"/>
<proteinExistence type="predicted"/>
<evidence type="ECO:0000313" key="1">
    <source>
        <dbReference type="EMBL" id="EUA44928.1"/>
    </source>
</evidence>
<accession>A0A829PX89</accession>
<dbReference type="Gene3D" id="3.40.50.10900">
    <property type="entry name" value="PAC-like subunit"/>
    <property type="match status" value="1"/>
</dbReference>
<sequence length="97" mass="10844">MTLSDMAQNSLPVLRDPIVVAAFEGWNDAGDAASAALEHLDTTWQATPLMTIDDEDYYDYQVNRPVVRLVDGVTRELEWPGMHISYCSPPARSAMWS</sequence>
<dbReference type="InterPro" id="IPR038389">
    <property type="entry name" value="PSMG2_sf"/>
</dbReference>
<organism evidence="1 2">
    <name type="scientific">Mycobacteroides abscessus 21</name>
    <dbReference type="NCBI Taxonomy" id="1299324"/>
    <lineage>
        <taxon>Bacteria</taxon>
        <taxon>Bacillati</taxon>
        <taxon>Actinomycetota</taxon>
        <taxon>Actinomycetes</taxon>
        <taxon>Mycobacteriales</taxon>
        <taxon>Mycobacteriaceae</taxon>
        <taxon>Mycobacteroides</taxon>
        <taxon>Mycobacteroides abscessus</taxon>
    </lineage>
</organism>
<reference evidence="1 2" key="1">
    <citation type="submission" date="2013-12" db="EMBL/GenBank/DDBJ databases">
        <authorList>
            <person name="Madinger N."/>
            <person name="Lenaerts A."/>
            <person name="Ordway D."/>
            <person name="DeGroote M.A."/>
            <person name="Parker T."/>
            <person name="Sizemore C."/>
            <person name="Tallon L.J."/>
            <person name="Sadzewicz L.K."/>
            <person name="Sengamalay N."/>
            <person name="Fraser C.M."/>
            <person name="Hine E."/>
            <person name="Shefchek K.A."/>
            <person name="Das S.P."/>
            <person name="Tettelin H."/>
        </authorList>
    </citation>
    <scope>NUCLEOTIDE SEQUENCE [LARGE SCALE GENOMIC DNA]</scope>
    <source>
        <strain evidence="1 2">21</strain>
    </source>
</reference>
<dbReference type="SUPFAM" id="SSF159659">
    <property type="entry name" value="Cgl1923-like"/>
    <property type="match status" value="1"/>
</dbReference>